<dbReference type="SUPFAM" id="SSF53850">
    <property type="entry name" value="Periplasmic binding protein-like II"/>
    <property type="match status" value="1"/>
</dbReference>
<dbReference type="RefSeq" id="WP_190239792.1">
    <property type="nucleotide sequence ID" value="NZ_QFGA01000001.1"/>
</dbReference>
<dbReference type="Gene3D" id="3.40.190.10">
    <property type="entry name" value="Periplasmic binding protein-like II"/>
    <property type="match status" value="1"/>
</dbReference>
<evidence type="ECO:0000256" key="2">
    <source>
        <dbReference type="ARBA" id="ARBA00005695"/>
    </source>
</evidence>
<name>A0A4Y7RGX9_9FIRM</name>
<evidence type="ECO:0000256" key="5">
    <source>
        <dbReference type="SAM" id="SignalP"/>
    </source>
</evidence>
<dbReference type="PANTHER" id="PTHR30290:SF10">
    <property type="entry name" value="PERIPLASMIC OLIGOPEPTIDE-BINDING PROTEIN-RELATED"/>
    <property type="match status" value="1"/>
</dbReference>
<dbReference type="PROSITE" id="PS51257">
    <property type="entry name" value="PROKAR_LIPOPROTEIN"/>
    <property type="match status" value="1"/>
</dbReference>
<keyword evidence="3" id="KW-0813">Transport</keyword>
<comment type="caution">
    <text evidence="7">The sequence shown here is derived from an EMBL/GenBank/DDBJ whole genome shotgun (WGS) entry which is preliminary data.</text>
</comment>
<reference evidence="7 8" key="1">
    <citation type="journal article" date="2018" name="Environ. Microbiol.">
        <title>Novel energy conservation strategies and behaviour of Pelotomaculum schinkii driving syntrophic propionate catabolism.</title>
        <authorList>
            <person name="Hidalgo-Ahumada C.A.P."/>
            <person name="Nobu M.K."/>
            <person name="Narihiro T."/>
            <person name="Tamaki H."/>
            <person name="Liu W.T."/>
            <person name="Kamagata Y."/>
            <person name="Stams A.J.M."/>
            <person name="Imachi H."/>
            <person name="Sousa D.Z."/>
        </authorList>
    </citation>
    <scope>NUCLEOTIDE SEQUENCE [LARGE SCALE GENOMIC DNA]</scope>
    <source>
        <strain evidence="7 8">HH</strain>
    </source>
</reference>
<keyword evidence="8" id="KW-1185">Reference proteome</keyword>
<dbReference type="FunFam" id="3.90.76.10:FF:000001">
    <property type="entry name" value="Oligopeptide ABC transporter substrate-binding protein"/>
    <property type="match status" value="1"/>
</dbReference>
<dbReference type="Pfam" id="PF00496">
    <property type="entry name" value="SBP_bac_5"/>
    <property type="match status" value="1"/>
</dbReference>
<evidence type="ECO:0000256" key="3">
    <source>
        <dbReference type="ARBA" id="ARBA00022448"/>
    </source>
</evidence>
<evidence type="ECO:0000313" key="8">
    <source>
        <dbReference type="Proteomes" id="UP000298324"/>
    </source>
</evidence>
<dbReference type="Gene3D" id="3.10.105.10">
    <property type="entry name" value="Dipeptide-binding Protein, Domain 3"/>
    <property type="match status" value="1"/>
</dbReference>
<accession>A0A4Y7RGX9</accession>
<evidence type="ECO:0000259" key="6">
    <source>
        <dbReference type="Pfam" id="PF00496"/>
    </source>
</evidence>
<evidence type="ECO:0000256" key="4">
    <source>
        <dbReference type="ARBA" id="ARBA00022729"/>
    </source>
</evidence>
<dbReference type="AlphaFoldDB" id="A0A4Y7RGX9"/>
<dbReference type="InterPro" id="IPR039424">
    <property type="entry name" value="SBP_5"/>
</dbReference>
<dbReference type="Proteomes" id="UP000298324">
    <property type="component" value="Unassembled WGS sequence"/>
</dbReference>
<proteinExistence type="inferred from homology"/>
<dbReference type="PIRSF" id="PIRSF002741">
    <property type="entry name" value="MppA"/>
    <property type="match status" value="1"/>
</dbReference>
<dbReference type="FunFam" id="3.10.105.10:FF:000001">
    <property type="entry name" value="Oligopeptide ABC transporter, oligopeptide-binding protein"/>
    <property type="match status" value="1"/>
</dbReference>
<dbReference type="InterPro" id="IPR030678">
    <property type="entry name" value="Peptide/Ni-bd"/>
</dbReference>
<protein>
    <submittedName>
        <fullName evidence="7">Oligopeptide-binding protein OppA</fullName>
    </submittedName>
</protein>
<comment type="similarity">
    <text evidence="2">Belongs to the bacterial solute-binding protein 5 family.</text>
</comment>
<dbReference type="GO" id="GO:0015833">
    <property type="term" value="P:peptide transport"/>
    <property type="evidence" value="ECO:0007669"/>
    <property type="project" value="TreeGrafter"/>
</dbReference>
<dbReference type="GO" id="GO:0043190">
    <property type="term" value="C:ATP-binding cassette (ABC) transporter complex"/>
    <property type="evidence" value="ECO:0007669"/>
    <property type="project" value="InterPro"/>
</dbReference>
<dbReference type="CDD" id="cd08504">
    <property type="entry name" value="PBP2_OppA"/>
    <property type="match status" value="1"/>
</dbReference>
<feature type="signal peptide" evidence="5">
    <location>
        <begin position="1"/>
        <end position="17"/>
    </location>
</feature>
<dbReference type="Gene3D" id="3.90.76.10">
    <property type="entry name" value="Dipeptide-binding Protein, Domain 1"/>
    <property type="match status" value="1"/>
</dbReference>
<dbReference type="GO" id="GO:0030288">
    <property type="term" value="C:outer membrane-bounded periplasmic space"/>
    <property type="evidence" value="ECO:0007669"/>
    <property type="project" value="UniProtKB-ARBA"/>
</dbReference>
<feature type="chain" id="PRO_5038751396" evidence="5">
    <location>
        <begin position="18"/>
        <end position="536"/>
    </location>
</feature>
<feature type="domain" description="Solute-binding protein family 5" evidence="6">
    <location>
        <begin position="76"/>
        <end position="458"/>
    </location>
</feature>
<evidence type="ECO:0000313" key="7">
    <source>
        <dbReference type="EMBL" id="TEB08041.1"/>
    </source>
</evidence>
<dbReference type="InterPro" id="IPR000914">
    <property type="entry name" value="SBP_5_dom"/>
</dbReference>
<keyword evidence="4 5" id="KW-0732">Signal</keyword>
<dbReference type="EMBL" id="QFGA01000001">
    <property type="protein sequence ID" value="TEB08041.1"/>
    <property type="molecule type" value="Genomic_DNA"/>
</dbReference>
<dbReference type="GO" id="GO:1904680">
    <property type="term" value="F:peptide transmembrane transporter activity"/>
    <property type="evidence" value="ECO:0007669"/>
    <property type="project" value="TreeGrafter"/>
</dbReference>
<gene>
    <name evidence="7" type="primary">oppA</name>
    <name evidence="7" type="ORF">Psch_01596</name>
</gene>
<dbReference type="PANTHER" id="PTHR30290">
    <property type="entry name" value="PERIPLASMIC BINDING COMPONENT OF ABC TRANSPORTER"/>
    <property type="match status" value="1"/>
</dbReference>
<evidence type="ECO:0000256" key="1">
    <source>
        <dbReference type="ARBA" id="ARBA00004196"/>
    </source>
</evidence>
<organism evidence="7 8">
    <name type="scientific">Pelotomaculum schinkii</name>
    <dbReference type="NCBI Taxonomy" id="78350"/>
    <lineage>
        <taxon>Bacteria</taxon>
        <taxon>Bacillati</taxon>
        <taxon>Bacillota</taxon>
        <taxon>Clostridia</taxon>
        <taxon>Eubacteriales</taxon>
        <taxon>Desulfotomaculaceae</taxon>
        <taxon>Pelotomaculum</taxon>
    </lineage>
</organism>
<comment type="subcellular location">
    <subcellularLocation>
        <location evidence="1">Cell envelope</location>
    </subcellularLocation>
</comment>
<sequence>MNKLTRLFIYIFLVVLAAGCSPSKPAPNQTVRQTIRYNIGAEPATLDPALSNGVTEQTLENALLEGLVRMDRDGNPSPGIAKSWEVSEDGKTYIFTLRESTWTDGEPLTAEDFVYSWRRVLDPETASPYAYQLYYLVNGEAFNAGKVKDPAEVGVRAEGKDKLIVTLTEPVPYFLSLTAFPTLFPVNKKAVDKDGAGWAQNPATFTGNGPFKLTAWEHNKQFILEKNERYWDQESVRLKSLVVTLVDDSNTELAMFESGQIDIAETPPYREVERLAKSNLLKLSPDLSNEFYMFNTNLPPFDDVRVRQALSLAIDREALVSKVTMGGEKAAYAFVPPGVNGPAPGQEFRSLDEKLIAGFNPAEARKLLAEAGYPEGRGFPKVKLLLSNNQNHRPVAEALTGMWKETLGIEAEIIEQEYKVYFRTLDERDYQVARVGWNADYNDPMTFLDLWETDGPNNQADWSNEEYDRLLEEARLAKDPGARMDAFLRAEKILMDEQPVMPVYYYTNPYLENDNIQGVIHPSFAFFADFKWASVN</sequence>